<dbReference type="CDD" id="cd00464">
    <property type="entry name" value="SK"/>
    <property type="match status" value="1"/>
</dbReference>
<comment type="similarity">
    <text evidence="2 11">Belongs to the shikimate kinase family.</text>
</comment>
<dbReference type="InterPro" id="IPR000623">
    <property type="entry name" value="Shikimate_kinase/TSH1"/>
</dbReference>
<keyword evidence="11" id="KW-0479">Metal-binding</keyword>
<feature type="binding site" evidence="11">
    <location>
        <position position="23"/>
    </location>
    <ligand>
        <name>Mg(2+)</name>
        <dbReference type="ChEBI" id="CHEBI:18420"/>
    </ligand>
</feature>
<gene>
    <name evidence="11" type="primary">aroK</name>
    <name evidence="12" type="ORF">OCL97_02300</name>
</gene>
<keyword evidence="5 11" id="KW-0808">Transferase</keyword>
<comment type="caution">
    <text evidence="12">The sequence shown here is derived from an EMBL/GenBank/DDBJ whole genome shotgun (WGS) entry which is preliminary data.</text>
</comment>
<comment type="caution">
    <text evidence="11">Lacks conserved residue(s) required for the propagation of feature annotation.</text>
</comment>
<feature type="binding site" evidence="11">
    <location>
        <position position="87"/>
    </location>
    <ligand>
        <name>substrate</name>
    </ligand>
</feature>
<dbReference type="EMBL" id="JAOTJD010000002">
    <property type="protein sequence ID" value="MFD3262791.1"/>
    <property type="molecule type" value="Genomic_DNA"/>
</dbReference>
<feature type="binding site" evidence="11">
    <location>
        <begin position="19"/>
        <end position="24"/>
    </location>
    <ligand>
        <name>ATP</name>
        <dbReference type="ChEBI" id="CHEBI:30616"/>
    </ligand>
</feature>
<keyword evidence="9 11" id="KW-0057">Aromatic amino acid biosynthesis</keyword>
<dbReference type="PANTHER" id="PTHR21087">
    <property type="entry name" value="SHIKIMATE KINASE"/>
    <property type="match status" value="1"/>
</dbReference>
<evidence type="ECO:0000313" key="13">
    <source>
        <dbReference type="Proteomes" id="UP001598130"/>
    </source>
</evidence>
<keyword evidence="8 11" id="KW-0067">ATP-binding</keyword>
<name>A0ABW6CM20_9CAUL</name>
<evidence type="ECO:0000256" key="1">
    <source>
        <dbReference type="ARBA" id="ARBA00004842"/>
    </source>
</evidence>
<dbReference type="InterPro" id="IPR027417">
    <property type="entry name" value="P-loop_NTPase"/>
</dbReference>
<feature type="binding site" evidence="11">
    <location>
        <position position="125"/>
    </location>
    <ligand>
        <name>ATP</name>
        <dbReference type="ChEBI" id="CHEBI:30616"/>
    </ligand>
</feature>
<evidence type="ECO:0000256" key="9">
    <source>
        <dbReference type="ARBA" id="ARBA00023141"/>
    </source>
</evidence>
<dbReference type="InterPro" id="IPR031322">
    <property type="entry name" value="Shikimate/glucono_kinase"/>
</dbReference>
<feature type="binding site" evidence="11">
    <location>
        <position position="41"/>
    </location>
    <ligand>
        <name>substrate</name>
    </ligand>
</feature>
<dbReference type="EC" id="2.7.1.71" evidence="3 11"/>
<evidence type="ECO:0000256" key="4">
    <source>
        <dbReference type="ARBA" id="ARBA00022605"/>
    </source>
</evidence>
<keyword evidence="13" id="KW-1185">Reference proteome</keyword>
<dbReference type="PANTHER" id="PTHR21087:SF16">
    <property type="entry name" value="SHIKIMATE KINASE 1, CHLOROPLASTIC"/>
    <property type="match status" value="1"/>
</dbReference>
<evidence type="ECO:0000256" key="11">
    <source>
        <dbReference type="HAMAP-Rule" id="MF_00109"/>
    </source>
</evidence>
<keyword evidence="4 11" id="KW-0028">Amino-acid biosynthesis</keyword>
<feature type="binding site" evidence="11">
    <location>
        <position position="144"/>
    </location>
    <ligand>
        <name>substrate</name>
    </ligand>
</feature>
<feature type="binding site" evidence="11">
    <location>
        <position position="65"/>
    </location>
    <ligand>
        <name>substrate</name>
    </ligand>
</feature>
<dbReference type="Gene3D" id="3.40.50.300">
    <property type="entry name" value="P-loop containing nucleotide triphosphate hydrolases"/>
    <property type="match status" value="1"/>
</dbReference>
<comment type="subunit">
    <text evidence="11">Monomer.</text>
</comment>
<evidence type="ECO:0000256" key="5">
    <source>
        <dbReference type="ARBA" id="ARBA00022679"/>
    </source>
</evidence>
<proteinExistence type="inferred from homology"/>
<dbReference type="NCBIfam" id="NF010552">
    <property type="entry name" value="PRK13946.1"/>
    <property type="match status" value="1"/>
</dbReference>
<keyword evidence="11" id="KW-0963">Cytoplasm</keyword>
<evidence type="ECO:0000256" key="10">
    <source>
        <dbReference type="ARBA" id="ARBA00048567"/>
    </source>
</evidence>
<dbReference type="PRINTS" id="PR01100">
    <property type="entry name" value="SHIKIMTKNASE"/>
</dbReference>
<dbReference type="InterPro" id="IPR023000">
    <property type="entry name" value="Shikimate_kinase_CS"/>
</dbReference>
<dbReference type="SUPFAM" id="SSF52540">
    <property type="entry name" value="P-loop containing nucleoside triphosphate hydrolases"/>
    <property type="match status" value="1"/>
</dbReference>
<evidence type="ECO:0000256" key="3">
    <source>
        <dbReference type="ARBA" id="ARBA00012154"/>
    </source>
</evidence>
<organism evidence="12 13">
    <name type="scientific">Phenylobacterium ferrooxidans</name>
    <dbReference type="NCBI Taxonomy" id="2982689"/>
    <lineage>
        <taxon>Bacteria</taxon>
        <taxon>Pseudomonadati</taxon>
        <taxon>Pseudomonadota</taxon>
        <taxon>Alphaproteobacteria</taxon>
        <taxon>Caulobacterales</taxon>
        <taxon>Caulobacteraceae</taxon>
        <taxon>Phenylobacterium</taxon>
    </lineage>
</organism>
<dbReference type="HAMAP" id="MF_00109">
    <property type="entry name" value="Shikimate_kinase"/>
    <property type="match status" value="1"/>
</dbReference>
<dbReference type="GO" id="GO:0004765">
    <property type="term" value="F:shikimate kinase activity"/>
    <property type="evidence" value="ECO:0007669"/>
    <property type="project" value="UniProtKB-EC"/>
</dbReference>
<comment type="function">
    <text evidence="11">Catalyzes the specific phosphorylation of the 3-hydroxyl group of shikimic acid using ATP as a cosubstrate.</text>
</comment>
<dbReference type="PROSITE" id="PS01128">
    <property type="entry name" value="SHIKIMATE_KINASE"/>
    <property type="match status" value="1"/>
</dbReference>
<dbReference type="RefSeq" id="WP_377367228.1">
    <property type="nucleotide sequence ID" value="NZ_JAOTJD010000002.1"/>
</dbReference>
<dbReference type="Proteomes" id="UP001598130">
    <property type="component" value="Unassembled WGS sequence"/>
</dbReference>
<accession>A0ABW6CM20</accession>
<evidence type="ECO:0000256" key="8">
    <source>
        <dbReference type="ARBA" id="ARBA00022840"/>
    </source>
</evidence>
<evidence type="ECO:0000313" key="12">
    <source>
        <dbReference type="EMBL" id="MFD3262791.1"/>
    </source>
</evidence>
<evidence type="ECO:0000256" key="6">
    <source>
        <dbReference type="ARBA" id="ARBA00022741"/>
    </source>
</evidence>
<reference evidence="12 13" key="1">
    <citation type="submission" date="2022-09" db="EMBL/GenBank/DDBJ databases">
        <title>New species of Phenylobacterium.</title>
        <authorList>
            <person name="Mieszkin S."/>
        </authorList>
    </citation>
    <scope>NUCLEOTIDE SEQUENCE [LARGE SCALE GENOMIC DNA]</scope>
    <source>
        <strain evidence="12 13">HK31-G</strain>
    </source>
</reference>
<evidence type="ECO:0000256" key="2">
    <source>
        <dbReference type="ARBA" id="ARBA00006997"/>
    </source>
</evidence>
<keyword evidence="6 11" id="KW-0547">Nucleotide-binding</keyword>
<comment type="cofactor">
    <cofactor evidence="11">
        <name>Mg(2+)</name>
        <dbReference type="ChEBI" id="CHEBI:18420"/>
    </cofactor>
    <text evidence="11">Binds 1 Mg(2+) ion per subunit.</text>
</comment>
<protein>
    <recommendedName>
        <fullName evidence="3 11">Shikimate kinase</fullName>
        <shortName evidence="11">SK</shortName>
        <ecNumber evidence="3 11">2.7.1.71</ecNumber>
    </recommendedName>
</protein>
<dbReference type="Pfam" id="PF01202">
    <property type="entry name" value="SKI"/>
    <property type="match status" value="1"/>
</dbReference>
<evidence type="ECO:0000256" key="7">
    <source>
        <dbReference type="ARBA" id="ARBA00022777"/>
    </source>
</evidence>
<keyword evidence="7 11" id="KW-0418">Kinase</keyword>
<comment type="catalytic activity">
    <reaction evidence="10 11">
        <text>shikimate + ATP = 3-phosphoshikimate + ADP + H(+)</text>
        <dbReference type="Rhea" id="RHEA:13121"/>
        <dbReference type="ChEBI" id="CHEBI:15378"/>
        <dbReference type="ChEBI" id="CHEBI:30616"/>
        <dbReference type="ChEBI" id="CHEBI:36208"/>
        <dbReference type="ChEBI" id="CHEBI:145989"/>
        <dbReference type="ChEBI" id="CHEBI:456216"/>
        <dbReference type="EC" id="2.7.1.71"/>
    </reaction>
</comment>
<keyword evidence="11" id="KW-0460">Magnesium</keyword>
<sequence>MDRYKPLRARTITLVGLMGVGKSSVGRRLANALELPFRDADSEVEAAAGRSIPDIFADLGEPAFREGERRVIARLLDEPPHVLATGGGAFMNDETRALIKARSLSVWLKADLEVLARRVSRKDNRPLITGRDPMDVLKEQAALRYPIYELADVMVETGDAAHHVTVDQVIQALLAHLAKTEEPPQ</sequence>
<comment type="pathway">
    <text evidence="1 11">Metabolic intermediate biosynthesis; chorismate biosynthesis; chorismate from D-erythrose 4-phosphate and phosphoenolpyruvate: step 5/7.</text>
</comment>
<comment type="subcellular location">
    <subcellularLocation>
        <location evidence="11">Cytoplasm</location>
    </subcellularLocation>
</comment>